<keyword evidence="1" id="KW-1133">Transmembrane helix</keyword>
<feature type="transmembrane region" description="Helical" evidence="1">
    <location>
        <begin position="82"/>
        <end position="100"/>
    </location>
</feature>
<keyword evidence="3" id="KW-1185">Reference proteome</keyword>
<feature type="transmembrane region" description="Helical" evidence="1">
    <location>
        <begin position="120"/>
        <end position="140"/>
    </location>
</feature>
<dbReference type="EMBL" id="JBHTHU010000001">
    <property type="protein sequence ID" value="MFD0748990.1"/>
    <property type="molecule type" value="Genomic_DNA"/>
</dbReference>
<protein>
    <recommendedName>
        <fullName evidence="4">Transmembrane protein</fullName>
    </recommendedName>
</protein>
<dbReference type="Proteomes" id="UP001596958">
    <property type="component" value="Unassembled WGS sequence"/>
</dbReference>
<name>A0ABW2YT15_9SPHI</name>
<reference evidence="3" key="1">
    <citation type="journal article" date="2019" name="Int. J. Syst. Evol. Microbiol.">
        <title>The Global Catalogue of Microorganisms (GCM) 10K type strain sequencing project: providing services to taxonomists for standard genome sequencing and annotation.</title>
        <authorList>
            <consortium name="The Broad Institute Genomics Platform"/>
            <consortium name="The Broad Institute Genome Sequencing Center for Infectious Disease"/>
            <person name="Wu L."/>
            <person name="Ma J."/>
        </authorList>
    </citation>
    <scope>NUCLEOTIDE SEQUENCE [LARGE SCALE GENOMIC DNA]</scope>
    <source>
        <strain evidence="3">CCUG 63418</strain>
    </source>
</reference>
<evidence type="ECO:0000313" key="3">
    <source>
        <dbReference type="Proteomes" id="UP001596958"/>
    </source>
</evidence>
<feature type="transmembrane region" description="Helical" evidence="1">
    <location>
        <begin position="42"/>
        <end position="75"/>
    </location>
</feature>
<evidence type="ECO:0000313" key="2">
    <source>
        <dbReference type="EMBL" id="MFD0748990.1"/>
    </source>
</evidence>
<evidence type="ECO:0000256" key="1">
    <source>
        <dbReference type="SAM" id="Phobius"/>
    </source>
</evidence>
<sequence length="156" mass="17639">MQNKPYNIALKVVYILGVLLYIISLTQEGFCTVSNCGGNWNGLALVALGAIGGILSVAGMVWYANPLLWAVWWFLKKDIKKAFYFSIASSVLSLSFLLCNEIADQKPGKVSYITEYRSGYWIWVASIVFTMIGSGILFMLKKEFGLKEEEERYYPY</sequence>
<evidence type="ECO:0008006" key="4">
    <source>
        <dbReference type="Google" id="ProtNLM"/>
    </source>
</evidence>
<dbReference type="RefSeq" id="WP_377096969.1">
    <property type="nucleotide sequence ID" value="NZ_JBHTHU010000001.1"/>
</dbReference>
<proteinExistence type="predicted"/>
<gene>
    <name evidence="2" type="ORF">ACFQZS_02480</name>
</gene>
<keyword evidence="1" id="KW-0812">Transmembrane</keyword>
<feature type="transmembrane region" description="Helical" evidence="1">
    <location>
        <begin position="12"/>
        <end position="30"/>
    </location>
</feature>
<accession>A0ABW2YT15</accession>
<comment type="caution">
    <text evidence="2">The sequence shown here is derived from an EMBL/GenBank/DDBJ whole genome shotgun (WGS) entry which is preliminary data.</text>
</comment>
<keyword evidence="1" id="KW-0472">Membrane</keyword>
<organism evidence="2 3">
    <name type="scientific">Mucilaginibacter calamicampi</name>
    <dbReference type="NCBI Taxonomy" id="1302352"/>
    <lineage>
        <taxon>Bacteria</taxon>
        <taxon>Pseudomonadati</taxon>
        <taxon>Bacteroidota</taxon>
        <taxon>Sphingobacteriia</taxon>
        <taxon>Sphingobacteriales</taxon>
        <taxon>Sphingobacteriaceae</taxon>
        <taxon>Mucilaginibacter</taxon>
    </lineage>
</organism>